<sequence length="406" mass="46814">MKEADRIELGNLCPEVVDSIFSRIPLKSLAKLKSVSKTWCNFIEHFRRRNPPTTASGLTIVLKNLNRNLRNPEFQESTFLRTQEGQQGFFSTHACIKGNFPVRLINSCKGLLLYAANDGLSWAYYVCSPFLDQCLALPRAHSITRLACASLALDGSSKENFRVLCFFLKEIDFVRGTIGCKIFSSATWDWREFQATILNTDLMLKRDFDVAHLFGPSVFCRGRLYWIWSLCMLVYDNEAEFFKLIPLPSKAEEGNYGRPLDMLSQLLWESDGSIYFCYQMNERLCIYKFIGDDEVMDQEHGRYSSMEGCCMWQFSHFVTLKEFLWQEFYGTVNGEVKKLRAKCGIKPCGFNQDLQLLYLHVPPGTIVAYSLETRELEQVWACGEFKGNYAIEKILPFLFKSVNLFV</sequence>
<dbReference type="Proteomes" id="UP001652660">
    <property type="component" value="Chromosome 10c"/>
</dbReference>
<dbReference type="PANTHER" id="PTHR35546">
    <property type="entry name" value="F-BOX PROTEIN INTERACTION DOMAIN PROTEIN-RELATED"/>
    <property type="match status" value="1"/>
</dbReference>
<gene>
    <name evidence="3" type="primary">LOC140016191</name>
</gene>
<feature type="domain" description="F-box" evidence="1">
    <location>
        <begin position="12"/>
        <end position="50"/>
    </location>
</feature>
<dbReference type="InterPro" id="IPR001810">
    <property type="entry name" value="F-box_dom"/>
</dbReference>
<evidence type="ECO:0000313" key="3">
    <source>
        <dbReference type="RefSeq" id="XP_071925740.1"/>
    </source>
</evidence>
<dbReference type="GeneID" id="140016191"/>
<organism evidence="2 3">
    <name type="scientific">Coffea arabica</name>
    <name type="common">Arabian coffee</name>
    <dbReference type="NCBI Taxonomy" id="13443"/>
    <lineage>
        <taxon>Eukaryota</taxon>
        <taxon>Viridiplantae</taxon>
        <taxon>Streptophyta</taxon>
        <taxon>Embryophyta</taxon>
        <taxon>Tracheophyta</taxon>
        <taxon>Spermatophyta</taxon>
        <taxon>Magnoliopsida</taxon>
        <taxon>eudicotyledons</taxon>
        <taxon>Gunneridae</taxon>
        <taxon>Pentapetalae</taxon>
        <taxon>asterids</taxon>
        <taxon>lamiids</taxon>
        <taxon>Gentianales</taxon>
        <taxon>Rubiaceae</taxon>
        <taxon>Ixoroideae</taxon>
        <taxon>Gardenieae complex</taxon>
        <taxon>Bertiereae - Coffeeae clade</taxon>
        <taxon>Coffeeae</taxon>
        <taxon>Coffea</taxon>
    </lineage>
</organism>
<reference evidence="3" key="1">
    <citation type="submission" date="2025-08" db="UniProtKB">
        <authorList>
            <consortium name="RefSeq"/>
        </authorList>
    </citation>
    <scope>IDENTIFICATION</scope>
    <source>
        <tissue evidence="3">Leaves</tissue>
    </source>
</reference>
<name>A0ABM4W1U0_COFAR</name>
<dbReference type="RefSeq" id="XP_071925740.1">
    <property type="nucleotide sequence ID" value="XM_072069639.1"/>
</dbReference>
<protein>
    <submittedName>
        <fullName evidence="3">F-box protein At5g49610-like</fullName>
    </submittedName>
</protein>
<evidence type="ECO:0000313" key="2">
    <source>
        <dbReference type="Proteomes" id="UP001652660"/>
    </source>
</evidence>
<dbReference type="InterPro" id="IPR036047">
    <property type="entry name" value="F-box-like_dom_sf"/>
</dbReference>
<dbReference type="Pfam" id="PF00646">
    <property type="entry name" value="F-box"/>
    <property type="match status" value="1"/>
</dbReference>
<dbReference type="InterPro" id="IPR055290">
    <property type="entry name" value="At3g26010-like"/>
</dbReference>
<dbReference type="PANTHER" id="PTHR35546:SF66">
    <property type="entry name" value="F-BOX DOMAIN-CONTAINING PROTEIN"/>
    <property type="match status" value="1"/>
</dbReference>
<keyword evidence="2" id="KW-1185">Reference proteome</keyword>
<accession>A0ABM4W1U0</accession>
<dbReference type="SMART" id="SM00256">
    <property type="entry name" value="FBOX"/>
    <property type="match status" value="1"/>
</dbReference>
<evidence type="ECO:0000259" key="1">
    <source>
        <dbReference type="SMART" id="SM00256"/>
    </source>
</evidence>
<proteinExistence type="predicted"/>
<dbReference type="SUPFAM" id="SSF81383">
    <property type="entry name" value="F-box domain"/>
    <property type="match status" value="1"/>
</dbReference>